<reference evidence="3" key="1">
    <citation type="submission" date="2025-08" db="UniProtKB">
        <authorList>
            <consortium name="Ensembl"/>
        </authorList>
    </citation>
    <scope>IDENTIFICATION</scope>
</reference>
<dbReference type="Ensembl" id="ENSCCRT00000125626.1">
    <property type="protein sequence ID" value="ENSCCRP00000137916.1"/>
    <property type="gene ID" value="ENSCCRG00000079406.1"/>
</dbReference>
<reference evidence="3" key="2">
    <citation type="submission" date="2025-09" db="UniProtKB">
        <authorList>
            <consortium name="Ensembl"/>
        </authorList>
    </citation>
    <scope>IDENTIFICATION</scope>
</reference>
<dbReference type="PANTHER" id="PTHR45749">
    <property type="match status" value="1"/>
</dbReference>
<proteinExistence type="predicted"/>
<dbReference type="SUPFAM" id="SSF53098">
    <property type="entry name" value="Ribonuclease H-like"/>
    <property type="match status" value="1"/>
</dbReference>
<organism evidence="3 4">
    <name type="scientific">Cyprinus carpio carpio</name>
    <dbReference type="NCBI Taxonomy" id="630221"/>
    <lineage>
        <taxon>Eukaryota</taxon>
        <taxon>Metazoa</taxon>
        <taxon>Chordata</taxon>
        <taxon>Craniata</taxon>
        <taxon>Vertebrata</taxon>
        <taxon>Euteleostomi</taxon>
        <taxon>Actinopterygii</taxon>
        <taxon>Neopterygii</taxon>
        <taxon>Teleostei</taxon>
        <taxon>Ostariophysi</taxon>
        <taxon>Cypriniformes</taxon>
        <taxon>Cyprinidae</taxon>
        <taxon>Cyprininae</taxon>
        <taxon>Cyprinus</taxon>
    </lineage>
</organism>
<name>A0A9J8A5F5_CYPCA</name>
<dbReference type="Proteomes" id="UP001108240">
    <property type="component" value="Unplaced"/>
</dbReference>
<dbReference type="GO" id="GO:0046983">
    <property type="term" value="F:protein dimerization activity"/>
    <property type="evidence" value="ECO:0007669"/>
    <property type="project" value="InterPro"/>
</dbReference>
<evidence type="ECO:0000313" key="3">
    <source>
        <dbReference type="Ensembl" id="ENSCCRP00000137916.1"/>
    </source>
</evidence>
<protein>
    <submittedName>
        <fullName evidence="3">Uncharacterized protein</fullName>
    </submittedName>
</protein>
<evidence type="ECO:0000313" key="4">
    <source>
        <dbReference type="Proteomes" id="UP001108240"/>
    </source>
</evidence>
<feature type="domain" description="HAT C-terminal dimerisation" evidence="1">
    <location>
        <begin position="523"/>
        <end position="582"/>
    </location>
</feature>
<evidence type="ECO:0000259" key="2">
    <source>
        <dbReference type="Pfam" id="PF14291"/>
    </source>
</evidence>
<dbReference type="InterPro" id="IPR008906">
    <property type="entry name" value="HATC_C_dom"/>
</dbReference>
<keyword evidence="4" id="KW-1185">Reference proteome</keyword>
<dbReference type="Pfam" id="PF05699">
    <property type="entry name" value="Dimer_Tnp_hAT"/>
    <property type="match status" value="1"/>
</dbReference>
<sequence length="598" mass="66984">MRKYFSIISFVSTGLQNWKKAIEKFKAHEMSQAHKVAITTHTHQAKSIDTQLSSAKALQQQQARSHLLKIVSSLQFLARQGTAIRRHENSEGNFRQLLRLRSEDVEGLESWIERRSNFLSPQIQNDILQILSLNIVREIASAVRNLLTLQYSIIMDGTQDVAGVEQESICIWYVDHDLIPHEEFVGLYEVSSTTGENLARVAVDVLQRMNLPLSGLCGQTYDGAANMSGKTGGVQAKIKEIQPLALYVHCGPHCVNLVTQAACSSSCVVMDALSLVHKLGTLFNQSGKFKTVFKEIAKSEHGNIKTLKPLCPTRWVVRMSAIRAVLGQYKAVLLSLEEMGTTVLGHLLACEVIGELECLNYSLQTSTGTVMGMTAAVDCVKSTLKAKRSDEMFHHIHTKATKLVTSTCTEPIQMPHARKPPKHFTGNATAFVPVTTEEHYRIDFFKMLDTVDMQLTMRFEQSSLQVLDELERVLLTGKMQDVVSQYPELDPHSLEVQLPMFKLQFDYSTTLEATNILKNLLPEVRSLFSQVETLVRLLLVVPSSSAEAERSFSSLGSLKTWLRSTMSQTCLNSTAICHIHQNKLDHLDRARICEQMKV</sequence>
<dbReference type="InterPro" id="IPR012337">
    <property type="entry name" value="RNaseH-like_sf"/>
</dbReference>
<dbReference type="Pfam" id="PF14291">
    <property type="entry name" value="DUF4371"/>
    <property type="match status" value="1"/>
</dbReference>
<accession>A0A9J8A5F5</accession>
<feature type="domain" description="DUF4371" evidence="2">
    <location>
        <begin position="9"/>
        <end position="231"/>
    </location>
</feature>
<dbReference type="PANTHER" id="PTHR45749:SF21">
    <property type="entry name" value="DUF4371 DOMAIN-CONTAINING PROTEIN"/>
    <property type="match status" value="1"/>
</dbReference>
<dbReference type="AlphaFoldDB" id="A0A9J8A5F5"/>
<dbReference type="GeneTree" id="ENSGT00940000162068"/>
<dbReference type="InterPro" id="IPR025398">
    <property type="entry name" value="DUF4371"/>
</dbReference>
<evidence type="ECO:0000259" key="1">
    <source>
        <dbReference type="Pfam" id="PF05699"/>
    </source>
</evidence>